<evidence type="ECO:0000313" key="2">
    <source>
        <dbReference type="EMBL" id="CAH1430544.1"/>
    </source>
</evidence>
<reference evidence="2 3" key="1">
    <citation type="submission" date="2022-01" db="EMBL/GenBank/DDBJ databases">
        <authorList>
            <person name="Xiong W."/>
            <person name="Schranz E."/>
        </authorList>
    </citation>
    <scope>NUCLEOTIDE SEQUENCE [LARGE SCALE GENOMIC DNA]</scope>
</reference>
<accession>A0AAU9MWX0</accession>
<protein>
    <submittedName>
        <fullName evidence="2">Uncharacterized protein</fullName>
    </submittedName>
</protein>
<proteinExistence type="predicted"/>
<feature type="region of interest" description="Disordered" evidence="1">
    <location>
        <begin position="1"/>
        <end position="29"/>
    </location>
</feature>
<gene>
    <name evidence="2" type="ORF">LVIROSA_LOCUS17308</name>
</gene>
<dbReference type="AlphaFoldDB" id="A0AAU9MWX0"/>
<comment type="caution">
    <text evidence="2">The sequence shown here is derived from an EMBL/GenBank/DDBJ whole genome shotgun (WGS) entry which is preliminary data.</text>
</comment>
<sequence>MKISPIGKDQESRSFPDHNTSSFFDSKFEPSSSIGTLSGPEFLWGSPTTYSDHQSNSWHASLVGPFSPSQHDAFFGPPHHLVGSALVGIPLDMSERSFMSPVMHNGSHMGSFGKGQMMFSNGSYQGRGGLNDGLMVGNRTQRVDCSVNQIGNEKRVFLCAEL</sequence>
<evidence type="ECO:0000256" key="1">
    <source>
        <dbReference type="SAM" id="MobiDB-lite"/>
    </source>
</evidence>
<feature type="compositionally biased region" description="Polar residues" evidence="1">
    <location>
        <begin position="17"/>
        <end position="29"/>
    </location>
</feature>
<keyword evidence="3" id="KW-1185">Reference proteome</keyword>
<evidence type="ECO:0000313" key="3">
    <source>
        <dbReference type="Proteomes" id="UP001157418"/>
    </source>
</evidence>
<dbReference type="EMBL" id="CAKMRJ010003334">
    <property type="protein sequence ID" value="CAH1430544.1"/>
    <property type="molecule type" value="Genomic_DNA"/>
</dbReference>
<name>A0AAU9MWX0_9ASTR</name>
<organism evidence="2 3">
    <name type="scientific">Lactuca virosa</name>
    <dbReference type="NCBI Taxonomy" id="75947"/>
    <lineage>
        <taxon>Eukaryota</taxon>
        <taxon>Viridiplantae</taxon>
        <taxon>Streptophyta</taxon>
        <taxon>Embryophyta</taxon>
        <taxon>Tracheophyta</taxon>
        <taxon>Spermatophyta</taxon>
        <taxon>Magnoliopsida</taxon>
        <taxon>eudicotyledons</taxon>
        <taxon>Gunneridae</taxon>
        <taxon>Pentapetalae</taxon>
        <taxon>asterids</taxon>
        <taxon>campanulids</taxon>
        <taxon>Asterales</taxon>
        <taxon>Asteraceae</taxon>
        <taxon>Cichorioideae</taxon>
        <taxon>Cichorieae</taxon>
        <taxon>Lactucinae</taxon>
        <taxon>Lactuca</taxon>
    </lineage>
</organism>
<dbReference type="Proteomes" id="UP001157418">
    <property type="component" value="Unassembled WGS sequence"/>
</dbReference>